<comment type="caution">
    <text evidence="2">The sequence shown here is derived from an EMBL/GenBank/DDBJ whole genome shotgun (WGS) entry which is preliminary data.</text>
</comment>
<name>A0A9P3L8K6_9APHY</name>
<gene>
    <name evidence="2" type="ORF">PsYK624_011850</name>
</gene>
<feature type="region of interest" description="Disordered" evidence="1">
    <location>
        <begin position="90"/>
        <end position="111"/>
    </location>
</feature>
<dbReference type="Proteomes" id="UP000703269">
    <property type="component" value="Unassembled WGS sequence"/>
</dbReference>
<sequence>MRTQRCQERLGAPLRGSLCHNGHIHSRYASQVQTAIDVHRSWSYASWISVAPYPRIHWRAGSARCNALPSSRVGVAAGLMRIAGERRCTSAEAQKTHGVTRAPKISPPSTP</sequence>
<dbReference type="EMBL" id="BPQB01000002">
    <property type="protein sequence ID" value="GJE85108.1"/>
    <property type="molecule type" value="Genomic_DNA"/>
</dbReference>
<protein>
    <submittedName>
        <fullName evidence="2">Uncharacterized protein</fullName>
    </submittedName>
</protein>
<keyword evidence="3" id="KW-1185">Reference proteome</keyword>
<evidence type="ECO:0000313" key="3">
    <source>
        <dbReference type="Proteomes" id="UP000703269"/>
    </source>
</evidence>
<proteinExistence type="predicted"/>
<evidence type="ECO:0000256" key="1">
    <source>
        <dbReference type="SAM" id="MobiDB-lite"/>
    </source>
</evidence>
<organism evidence="2 3">
    <name type="scientific">Phanerochaete sordida</name>
    <dbReference type="NCBI Taxonomy" id="48140"/>
    <lineage>
        <taxon>Eukaryota</taxon>
        <taxon>Fungi</taxon>
        <taxon>Dikarya</taxon>
        <taxon>Basidiomycota</taxon>
        <taxon>Agaricomycotina</taxon>
        <taxon>Agaricomycetes</taxon>
        <taxon>Polyporales</taxon>
        <taxon>Phanerochaetaceae</taxon>
        <taxon>Phanerochaete</taxon>
    </lineage>
</organism>
<accession>A0A9P3L8K6</accession>
<evidence type="ECO:0000313" key="2">
    <source>
        <dbReference type="EMBL" id="GJE85108.1"/>
    </source>
</evidence>
<dbReference type="AlphaFoldDB" id="A0A9P3L8K6"/>
<reference evidence="2 3" key="1">
    <citation type="submission" date="2021-08" db="EMBL/GenBank/DDBJ databases">
        <title>Draft Genome Sequence of Phanerochaete sordida strain YK-624.</title>
        <authorList>
            <person name="Mori T."/>
            <person name="Dohra H."/>
            <person name="Suzuki T."/>
            <person name="Kawagishi H."/>
            <person name="Hirai H."/>
        </authorList>
    </citation>
    <scope>NUCLEOTIDE SEQUENCE [LARGE SCALE GENOMIC DNA]</scope>
    <source>
        <strain evidence="2 3">YK-624</strain>
    </source>
</reference>